<protein>
    <submittedName>
        <fullName evidence="2">Uncharacterized protein</fullName>
    </submittedName>
</protein>
<evidence type="ECO:0000256" key="1">
    <source>
        <dbReference type="SAM" id="MobiDB-lite"/>
    </source>
</evidence>
<name>A0AAV7THI0_PLEWA</name>
<feature type="region of interest" description="Disordered" evidence="1">
    <location>
        <begin position="211"/>
        <end position="233"/>
    </location>
</feature>
<keyword evidence="3" id="KW-1185">Reference proteome</keyword>
<evidence type="ECO:0000313" key="2">
    <source>
        <dbReference type="EMBL" id="KAJ1175253.1"/>
    </source>
</evidence>
<proteinExistence type="predicted"/>
<dbReference type="EMBL" id="JANPWB010000006">
    <property type="protein sequence ID" value="KAJ1175253.1"/>
    <property type="molecule type" value="Genomic_DNA"/>
</dbReference>
<feature type="region of interest" description="Disordered" evidence="1">
    <location>
        <begin position="1"/>
        <end position="31"/>
    </location>
</feature>
<accession>A0AAV7THI0</accession>
<sequence>MSARGSKAAPAGAGAGASARQERTCGSGGVRECKKVRASTRMSAEPDKLKAASSVKTAIAPIGKYFKTKPHTNVVVKTKETTGNSMDIGGTVDLLELNVNILPGGFADDEENLNCATPPMPVRIDVPTKKVDEVITEEGRNLKLLNDSAPTDTVAQAPPHDLTQPLVHDLTLVRTGENAKKGQQTWRKRGLIFKTDQDLDLEDRFFSLSDQSSWTSDEASEVRAGGSRAWKTS</sequence>
<gene>
    <name evidence="2" type="ORF">NDU88_000541</name>
</gene>
<reference evidence="2" key="1">
    <citation type="journal article" date="2022" name="bioRxiv">
        <title>Sequencing and chromosome-scale assembly of the giantPleurodeles waltlgenome.</title>
        <authorList>
            <person name="Brown T."/>
            <person name="Elewa A."/>
            <person name="Iarovenko S."/>
            <person name="Subramanian E."/>
            <person name="Araus A.J."/>
            <person name="Petzold A."/>
            <person name="Susuki M."/>
            <person name="Suzuki K.-i.T."/>
            <person name="Hayashi T."/>
            <person name="Toyoda A."/>
            <person name="Oliveira C."/>
            <person name="Osipova E."/>
            <person name="Leigh N.D."/>
            <person name="Simon A."/>
            <person name="Yun M.H."/>
        </authorList>
    </citation>
    <scope>NUCLEOTIDE SEQUENCE</scope>
    <source>
        <strain evidence="2">20211129_DDA</strain>
        <tissue evidence="2">Liver</tissue>
    </source>
</reference>
<dbReference type="Proteomes" id="UP001066276">
    <property type="component" value="Chromosome 3_2"/>
</dbReference>
<evidence type="ECO:0000313" key="3">
    <source>
        <dbReference type="Proteomes" id="UP001066276"/>
    </source>
</evidence>
<organism evidence="2 3">
    <name type="scientific">Pleurodeles waltl</name>
    <name type="common">Iberian ribbed newt</name>
    <dbReference type="NCBI Taxonomy" id="8319"/>
    <lineage>
        <taxon>Eukaryota</taxon>
        <taxon>Metazoa</taxon>
        <taxon>Chordata</taxon>
        <taxon>Craniata</taxon>
        <taxon>Vertebrata</taxon>
        <taxon>Euteleostomi</taxon>
        <taxon>Amphibia</taxon>
        <taxon>Batrachia</taxon>
        <taxon>Caudata</taxon>
        <taxon>Salamandroidea</taxon>
        <taxon>Salamandridae</taxon>
        <taxon>Pleurodelinae</taxon>
        <taxon>Pleurodeles</taxon>
    </lineage>
</organism>
<comment type="caution">
    <text evidence="2">The sequence shown here is derived from an EMBL/GenBank/DDBJ whole genome shotgun (WGS) entry which is preliminary data.</text>
</comment>
<dbReference type="AlphaFoldDB" id="A0AAV7THI0"/>
<feature type="compositionally biased region" description="Low complexity" evidence="1">
    <location>
        <begin position="1"/>
        <end position="19"/>
    </location>
</feature>